<evidence type="ECO:0000313" key="5">
    <source>
        <dbReference type="EMBL" id="MDU0205321.1"/>
    </source>
</evidence>
<dbReference type="CDD" id="cd19074">
    <property type="entry name" value="Aldo_ket_red_shaker-like"/>
    <property type="match status" value="1"/>
</dbReference>
<dbReference type="PANTHER" id="PTHR43150:SF2">
    <property type="entry name" value="HYPERKINETIC, ISOFORM M"/>
    <property type="match status" value="1"/>
</dbReference>
<dbReference type="Proteomes" id="UP001260980">
    <property type="component" value="Unassembled WGS sequence"/>
</dbReference>
<dbReference type="InterPro" id="IPR023210">
    <property type="entry name" value="NADP_OxRdtase_dom"/>
</dbReference>
<dbReference type="InterPro" id="IPR036812">
    <property type="entry name" value="NAD(P)_OxRdtase_dom_sf"/>
</dbReference>
<gene>
    <name evidence="5" type="ORF">RQP52_30025</name>
</gene>
<comment type="similarity">
    <text evidence="1">Belongs to the shaker potassium channel beta subunit family.</text>
</comment>
<dbReference type="Gene3D" id="3.20.20.100">
    <property type="entry name" value="NADP-dependent oxidoreductase domain"/>
    <property type="match status" value="1"/>
</dbReference>
<dbReference type="RefSeq" id="WP_315955236.1">
    <property type="nucleotide sequence ID" value="NZ_JAWCUD010000013.1"/>
</dbReference>
<proteinExistence type="inferred from homology"/>
<protein>
    <submittedName>
        <fullName evidence="5">Aldo/keto reductase family protein</fullName>
    </submittedName>
</protein>
<dbReference type="InterPro" id="IPR020471">
    <property type="entry name" value="AKR"/>
</dbReference>
<comment type="caution">
    <text evidence="5">The sequence shown here is derived from an EMBL/GenBank/DDBJ whole genome shotgun (WGS) entry which is preliminary data.</text>
</comment>
<dbReference type="EMBL" id="JAWCUD010000013">
    <property type="protein sequence ID" value="MDU0205321.1"/>
    <property type="molecule type" value="Genomic_DNA"/>
</dbReference>
<keyword evidence="3" id="KW-0560">Oxidoreductase</keyword>
<dbReference type="InterPro" id="IPR005399">
    <property type="entry name" value="K_chnl_volt-dep_bsu_KCNAB-rel"/>
</dbReference>
<evidence type="ECO:0000259" key="4">
    <source>
        <dbReference type="Pfam" id="PF00248"/>
    </source>
</evidence>
<evidence type="ECO:0000256" key="1">
    <source>
        <dbReference type="ARBA" id="ARBA00006515"/>
    </source>
</evidence>
<reference evidence="5 6" key="1">
    <citation type="submission" date="2023-10" db="EMBL/GenBank/DDBJ databases">
        <title>Paenibacillus strain PFR10 Genome sequencing and assembly.</title>
        <authorList>
            <person name="Kim I."/>
        </authorList>
    </citation>
    <scope>NUCLEOTIDE SEQUENCE [LARGE SCALE GENOMIC DNA]</scope>
    <source>
        <strain evidence="5 6">PFR10</strain>
    </source>
</reference>
<keyword evidence="6" id="KW-1185">Reference proteome</keyword>
<organism evidence="5 6">
    <name type="scientific">Paenibacillus violae</name>
    <dbReference type="NCBI Taxonomy" id="3077234"/>
    <lineage>
        <taxon>Bacteria</taxon>
        <taxon>Bacillati</taxon>
        <taxon>Bacillota</taxon>
        <taxon>Bacilli</taxon>
        <taxon>Bacillales</taxon>
        <taxon>Paenibacillaceae</taxon>
        <taxon>Paenibacillus</taxon>
    </lineage>
</organism>
<name>A0ABU3RMJ8_9BACL</name>
<dbReference type="PRINTS" id="PR00069">
    <property type="entry name" value="ALDKETRDTASE"/>
</dbReference>
<evidence type="ECO:0000256" key="2">
    <source>
        <dbReference type="ARBA" id="ARBA00022857"/>
    </source>
</evidence>
<feature type="domain" description="NADP-dependent oxidoreductase" evidence="4">
    <location>
        <begin position="15"/>
        <end position="310"/>
    </location>
</feature>
<dbReference type="SUPFAM" id="SSF51430">
    <property type="entry name" value="NAD(P)-linked oxidoreductase"/>
    <property type="match status" value="1"/>
</dbReference>
<dbReference type="Pfam" id="PF00248">
    <property type="entry name" value="Aldo_ket_red"/>
    <property type="match status" value="1"/>
</dbReference>
<dbReference type="PANTHER" id="PTHR43150">
    <property type="entry name" value="HYPERKINETIC, ISOFORM M"/>
    <property type="match status" value="1"/>
</dbReference>
<keyword evidence="2" id="KW-0521">NADP</keyword>
<evidence type="ECO:0000256" key="3">
    <source>
        <dbReference type="ARBA" id="ARBA00023002"/>
    </source>
</evidence>
<sequence>MKYRKLGLSGLKVSEISLGSWLTYGGYVERENAVNSIHKAYELGINFFDTANVYERGEAEKVVGEVLRNYPRHSYVLATKVFGSMGDGPNDRGLSRKHIFEQLHASLKRLDTDYVDVYYCHRYDKETPIEETLRALDDLVTQGKVLYVGVSEWTAAQMAQALAVADKYLLDRIIVNQPIYNLFNRYIEKEVIPLGEQQGIGQVVFSPLAQGLLTGKYKSVSDIPQDSRAAKLDNFRKGLTEENIAKVQQLEAVATDLNISIGNLALAWILRQPNVSSALVGASRPAQVEDNAKASDITLSADVLERVEAIMTK</sequence>
<evidence type="ECO:0000313" key="6">
    <source>
        <dbReference type="Proteomes" id="UP001260980"/>
    </source>
</evidence>
<accession>A0ABU3RMJ8</accession>